<evidence type="ECO:0000256" key="1">
    <source>
        <dbReference type="ARBA" id="ARBA00005701"/>
    </source>
</evidence>
<proteinExistence type="inferred from homology"/>
<keyword evidence="5" id="KW-1185">Reference proteome</keyword>
<protein>
    <recommendedName>
        <fullName evidence="2">Succinate dehydrogenase assembly factor 4, mitochondrial</fullName>
    </recommendedName>
</protein>
<dbReference type="HOGENOM" id="CLU_101052_1_0_1"/>
<dbReference type="GO" id="GO:0045333">
    <property type="term" value="P:cellular respiration"/>
    <property type="evidence" value="ECO:0007669"/>
    <property type="project" value="EnsemblFungi"/>
</dbReference>
<dbReference type="GO" id="GO:0034614">
    <property type="term" value="P:cellular response to reactive oxygen species"/>
    <property type="evidence" value="ECO:0007669"/>
    <property type="project" value="EnsemblFungi"/>
</dbReference>
<accession>H2ASR3</accession>
<name>H2ASR3_KAZAF</name>
<evidence type="ECO:0000256" key="3">
    <source>
        <dbReference type="SAM" id="MobiDB-lite"/>
    </source>
</evidence>
<dbReference type="InterPro" id="IPR012875">
    <property type="entry name" value="SDHF4"/>
</dbReference>
<dbReference type="KEGG" id="kaf:KAFR_0C04220"/>
<evidence type="ECO:0000256" key="2">
    <source>
        <dbReference type="ARBA" id="ARBA00022170"/>
    </source>
</evidence>
<sequence>MSFVAIDYTFLGRQSNFIKPTCVLITRNLRTKVIASPPKLKREEQEEFEQLQRTANSEDTIRKYNENIDPLSESQNSSILSSEVGQFSPEFTKTIPEFEGNVNPVTGEVNGPKQDPLRHGDYSFNGRVTDF</sequence>
<dbReference type="GeneID" id="13885332"/>
<dbReference type="FunCoup" id="H2ASR3">
    <property type="interactions" value="101"/>
</dbReference>
<dbReference type="GO" id="GO:0005759">
    <property type="term" value="C:mitochondrial matrix"/>
    <property type="evidence" value="ECO:0007669"/>
    <property type="project" value="EnsemblFungi"/>
</dbReference>
<gene>
    <name evidence="4" type="primary">KAFR0C04220</name>
    <name evidence="4" type="ORF">KAFR_0C04220</name>
</gene>
<dbReference type="InParanoid" id="H2ASR3"/>
<evidence type="ECO:0000313" key="4">
    <source>
        <dbReference type="EMBL" id="CCF57413.1"/>
    </source>
</evidence>
<dbReference type="GO" id="GO:0044183">
    <property type="term" value="F:protein folding chaperone"/>
    <property type="evidence" value="ECO:0007669"/>
    <property type="project" value="EnsemblFungi"/>
</dbReference>
<dbReference type="Proteomes" id="UP000005220">
    <property type="component" value="Chromosome 3"/>
</dbReference>
<feature type="region of interest" description="Disordered" evidence="3">
    <location>
        <begin position="96"/>
        <end position="131"/>
    </location>
</feature>
<dbReference type="GO" id="GO:0008047">
    <property type="term" value="F:enzyme activator activity"/>
    <property type="evidence" value="ECO:0007669"/>
    <property type="project" value="EnsemblFungi"/>
</dbReference>
<reference evidence="4 5" key="1">
    <citation type="journal article" date="2011" name="Proc. Natl. Acad. Sci. U.S.A.">
        <title>Evolutionary erosion of yeast sex chromosomes by mating-type switching accidents.</title>
        <authorList>
            <person name="Gordon J.L."/>
            <person name="Armisen D."/>
            <person name="Proux-Wera E."/>
            <person name="Oheigeartaigh S.S."/>
            <person name="Byrne K.P."/>
            <person name="Wolfe K.H."/>
        </authorList>
    </citation>
    <scope>NUCLEOTIDE SEQUENCE [LARGE SCALE GENOMIC DNA]</scope>
    <source>
        <strain evidence="5">ATCC 22294 / BCRC 22015 / CBS 2517 / CECT 1963 / NBRC 1671 / NRRL Y-8276</strain>
    </source>
</reference>
<dbReference type="PANTHER" id="PTHR28524">
    <property type="entry name" value="SUCCINATE DEHYDROGENASE ASSEMBLY FACTOR 4, MITOCHONDRIAL"/>
    <property type="match status" value="1"/>
</dbReference>
<evidence type="ECO:0000313" key="5">
    <source>
        <dbReference type="Proteomes" id="UP000005220"/>
    </source>
</evidence>
<dbReference type="Pfam" id="PF07896">
    <property type="entry name" value="DUF1674"/>
    <property type="match status" value="1"/>
</dbReference>
<organism evidence="4 5">
    <name type="scientific">Kazachstania africana (strain ATCC 22294 / BCRC 22015 / CBS 2517 / CECT 1963 / NBRC 1671 / NRRL Y-8276)</name>
    <name type="common">Yeast</name>
    <name type="synonym">Kluyveromyces africanus</name>
    <dbReference type="NCBI Taxonomy" id="1071382"/>
    <lineage>
        <taxon>Eukaryota</taxon>
        <taxon>Fungi</taxon>
        <taxon>Dikarya</taxon>
        <taxon>Ascomycota</taxon>
        <taxon>Saccharomycotina</taxon>
        <taxon>Saccharomycetes</taxon>
        <taxon>Saccharomycetales</taxon>
        <taxon>Saccharomycetaceae</taxon>
        <taxon>Kazachstania</taxon>
    </lineage>
</organism>
<dbReference type="eggNOG" id="ENOG502S6UN">
    <property type="taxonomic scope" value="Eukaryota"/>
</dbReference>
<dbReference type="EMBL" id="HE650823">
    <property type="protein sequence ID" value="CCF57413.1"/>
    <property type="molecule type" value="Genomic_DNA"/>
</dbReference>
<dbReference type="OrthoDB" id="201362at2759"/>
<dbReference type="RefSeq" id="XP_003956548.1">
    <property type="nucleotide sequence ID" value="XM_003956499.1"/>
</dbReference>
<dbReference type="PANTHER" id="PTHR28524:SF3">
    <property type="entry name" value="SUCCINATE DEHYDROGENASE ASSEMBLY FACTOR 4, MITOCHONDRIAL"/>
    <property type="match status" value="1"/>
</dbReference>
<dbReference type="STRING" id="1071382.H2ASR3"/>
<dbReference type="GO" id="GO:0034553">
    <property type="term" value="P:mitochondrial respiratory chain complex II assembly"/>
    <property type="evidence" value="ECO:0007669"/>
    <property type="project" value="EnsemblFungi"/>
</dbReference>
<dbReference type="AlphaFoldDB" id="H2ASR3"/>
<comment type="similarity">
    <text evidence="1">Belongs to the SDHAF4 family.</text>
</comment>